<name>A0ABW4AUF3_9ACTN</name>
<reference evidence="4" key="1">
    <citation type="journal article" date="2019" name="Int. J. Syst. Evol. Microbiol.">
        <title>The Global Catalogue of Microorganisms (GCM) 10K type strain sequencing project: providing services to taxonomists for standard genome sequencing and annotation.</title>
        <authorList>
            <consortium name="The Broad Institute Genomics Platform"/>
            <consortium name="The Broad Institute Genome Sequencing Center for Infectious Disease"/>
            <person name="Wu L."/>
            <person name="Ma J."/>
        </authorList>
    </citation>
    <scope>NUCLEOTIDE SEQUENCE [LARGE SCALE GENOMIC DNA]</scope>
    <source>
        <strain evidence="4">CCM 7526</strain>
    </source>
</reference>
<organism evidence="3 4">
    <name type="scientific">Actinoplanes sichuanensis</name>
    <dbReference type="NCBI Taxonomy" id="512349"/>
    <lineage>
        <taxon>Bacteria</taxon>
        <taxon>Bacillati</taxon>
        <taxon>Actinomycetota</taxon>
        <taxon>Actinomycetes</taxon>
        <taxon>Micromonosporales</taxon>
        <taxon>Micromonosporaceae</taxon>
        <taxon>Actinoplanes</taxon>
    </lineage>
</organism>
<dbReference type="EMBL" id="JBHTMK010000085">
    <property type="protein sequence ID" value="MFD1374559.1"/>
    <property type="molecule type" value="Genomic_DNA"/>
</dbReference>
<feature type="compositionally biased region" description="Basic and acidic residues" evidence="1">
    <location>
        <begin position="12"/>
        <end position="23"/>
    </location>
</feature>
<evidence type="ECO:0000256" key="1">
    <source>
        <dbReference type="SAM" id="MobiDB-lite"/>
    </source>
</evidence>
<dbReference type="SMART" id="SM00824">
    <property type="entry name" value="PKS_TE"/>
    <property type="match status" value="1"/>
</dbReference>
<dbReference type="RefSeq" id="WP_317795644.1">
    <property type="nucleotide sequence ID" value="NZ_AP028461.1"/>
</dbReference>
<keyword evidence="4" id="KW-1185">Reference proteome</keyword>
<feature type="domain" description="Thioesterase TesA-like" evidence="2">
    <location>
        <begin position="2"/>
        <end position="89"/>
    </location>
</feature>
<accession>A0ABW4AUF3</accession>
<comment type="caution">
    <text evidence="3">The sequence shown here is derived from an EMBL/GenBank/DDBJ whole genome shotgun (WGS) entry which is preliminary data.</text>
</comment>
<evidence type="ECO:0000313" key="3">
    <source>
        <dbReference type="EMBL" id="MFD1374559.1"/>
    </source>
</evidence>
<sequence>MQLVLRTSRSPSADRRHPHRLDGWEPEPSSLPTLLVRATPTKEMRETDPAGRWQPHWPRPHEVVDVAGDHYSMLTTHAEATTDAIRTWLDGLT</sequence>
<protein>
    <recommendedName>
        <fullName evidence="2">Thioesterase TesA-like domain-containing protein</fullName>
    </recommendedName>
</protein>
<dbReference type="SUPFAM" id="SSF53474">
    <property type="entry name" value="alpha/beta-Hydrolases"/>
    <property type="match status" value="1"/>
</dbReference>
<feature type="compositionally biased region" description="Basic and acidic residues" evidence="1">
    <location>
        <begin position="40"/>
        <end position="49"/>
    </location>
</feature>
<evidence type="ECO:0000313" key="4">
    <source>
        <dbReference type="Proteomes" id="UP001597183"/>
    </source>
</evidence>
<evidence type="ECO:0000259" key="2">
    <source>
        <dbReference type="SMART" id="SM00824"/>
    </source>
</evidence>
<gene>
    <name evidence="3" type="ORF">ACFQ5G_55300</name>
</gene>
<feature type="compositionally biased region" description="Polar residues" evidence="1">
    <location>
        <begin position="1"/>
        <end position="11"/>
    </location>
</feature>
<dbReference type="InterPro" id="IPR029058">
    <property type="entry name" value="AB_hydrolase_fold"/>
</dbReference>
<proteinExistence type="predicted"/>
<dbReference type="Gene3D" id="3.40.50.1820">
    <property type="entry name" value="alpha/beta hydrolase"/>
    <property type="match status" value="1"/>
</dbReference>
<feature type="region of interest" description="Disordered" evidence="1">
    <location>
        <begin position="1"/>
        <end position="59"/>
    </location>
</feature>
<dbReference type="Proteomes" id="UP001597183">
    <property type="component" value="Unassembled WGS sequence"/>
</dbReference>
<dbReference type="InterPro" id="IPR020802">
    <property type="entry name" value="TesA-like"/>
</dbReference>